<dbReference type="Proteomes" id="UP000192917">
    <property type="component" value="Unassembled WGS sequence"/>
</dbReference>
<feature type="domain" description="Flagellar hook protein FlgE/F/G-like D1" evidence="9">
    <location>
        <begin position="85"/>
        <end position="143"/>
    </location>
</feature>
<evidence type="ECO:0000256" key="2">
    <source>
        <dbReference type="ARBA" id="ARBA00009677"/>
    </source>
</evidence>
<feature type="domain" description="Flagellar hook protein FlgE D2" evidence="8">
    <location>
        <begin position="172"/>
        <end position="287"/>
    </location>
</feature>
<accession>A0A1Y6B7C9</accession>
<comment type="subcellular location">
    <subcellularLocation>
        <location evidence="1 5">Bacterial flagellum basal body</location>
    </subcellularLocation>
</comment>
<dbReference type="STRING" id="560819.SAMN05428998_10231"/>
<organism evidence="10 11">
    <name type="scientific">Tistlia consotensis USBA 355</name>
    <dbReference type="NCBI Taxonomy" id="560819"/>
    <lineage>
        <taxon>Bacteria</taxon>
        <taxon>Pseudomonadati</taxon>
        <taxon>Pseudomonadota</taxon>
        <taxon>Alphaproteobacteria</taxon>
        <taxon>Rhodospirillales</taxon>
        <taxon>Rhodovibrionaceae</taxon>
        <taxon>Tistlia</taxon>
    </lineage>
</organism>
<feature type="domain" description="Flagellar basal-body/hook protein C-terminal" evidence="7">
    <location>
        <begin position="378"/>
        <end position="419"/>
    </location>
</feature>
<feature type="domain" description="Flagellar basal body rod protein N-terminal" evidence="6">
    <location>
        <begin position="7"/>
        <end position="37"/>
    </location>
</feature>
<keyword evidence="10" id="KW-0282">Flagellum</keyword>
<keyword evidence="4 5" id="KW-0975">Bacterial flagellum</keyword>
<dbReference type="InterPro" id="IPR053967">
    <property type="entry name" value="LlgE_F_G-like_D1"/>
</dbReference>
<dbReference type="AlphaFoldDB" id="A0A1Y6B7C9"/>
<protein>
    <recommendedName>
        <fullName evidence="3 5">Flagellar hook protein FlgE</fullName>
    </recommendedName>
</protein>
<dbReference type="GO" id="GO:0005829">
    <property type="term" value="C:cytosol"/>
    <property type="evidence" value="ECO:0007669"/>
    <property type="project" value="TreeGrafter"/>
</dbReference>
<evidence type="ECO:0000313" key="10">
    <source>
        <dbReference type="EMBL" id="SME96897.1"/>
    </source>
</evidence>
<evidence type="ECO:0000313" key="11">
    <source>
        <dbReference type="Proteomes" id="UP000192917"/>
    </source>
</evidence>
<sequence>MSLSGALNSAITGLYAQSTALASVSGNLANADTTGYKATGTSFASLVTGSGSTTRSTGNGVTTSLVNYVSNQGTIEGSETATNLAISGSGFFVVTDGPGSDATYYTRAGDFSSDADGYLVNSSGYYLLGYPLDSGDSVSVPTSVGALEPIDIDSINGTAEATTSLDLQVNLPADAATGDSVDMSTEVHDSLGVSHSVTVTYTKTADNSWTMSFDDPTLTNDSSVTSGTAGGSIDLVFNSDGTLASTNPDPAELTLTGLTTGASDSTISLGLGTAGDSDGLTQYASGNDDPDLTIYNIDTDGAAYAGLSSIEIDEQGVVTAVFSNGASRAIAVIPLATFQNPNGLTALSDTVFAASPESGGYVLNVAGEGGAGSVEDSSLEASTVDTTDEFARMIKAQQAYSASSQVVSTVKDMYDTLLSAMR</sequence>
<evidence type="ECO:0000256" key="5">
    <source>
        <dbReference type="RuleBase" id="RU362116"/>
    </source>
</evidence>
<evidence type="ECO:0000256" key="3">
    <source>
        <dbReference type="ARBA" id="ARBA00019015"/>
    </source>
</evidence>
<evidence type="ECO:0000259" key="6">
    <source>
        <dbReference type="Pfam" id="PF00460"/>
    </source>
</evidence>
<comment type="function">
    <text evidence="5">A flexible structure which links the flagellar filament to the drive apparatus in the basal body.</text>
</comment>
<dbReference type="InterPro" id="IPR037925">
    <property type="entry name" value="FlgE/F/G-like"/>
</dbReference>
<dbReference type="NCBIfam" id="NF004242">
    <property type="entry name" value="PRK05682.2-1"/>
    <property type="match status" value="1"/>
</dbReference>
<dbReference type="InterPro" id="IPR037058">
    <property type="entry name" value="Falgellar_hook_FlgE_sf"/>
</dbReference>
<name>A0A1Y6B7C9_9PROT</name>
<dbReference type="GO" id="GO:0009424">
    <property type="term" value="C:bacterial-type flagellum hook"/>
    <property type="evidence" value="ECO:0007669"/>
    <property type="project" value="TreeGrafter"/>
</dbReference>
<dbReference type="PANTHER" id="PTHR30435:SF1">
    <property type="entry name" value="FLAGELLAR HOOK PROTEIN FLGE"/>
    <property type="match status" value="1"/>
</dbReference>
<dbReference type="Pfam" id="PF06429">
    <property type="entry name" value="Flg_bbr_C"/>
    <property type="match status" value="1"/>
</dbReference>
<keyword evidence="11" id="KW-1185">Reference proteome</keyword>
<dbReference type="PANTHER" id="PTHR30435">
    <property type="entry name" value="FLAGELLAR PROTEIN"/>
    <property type="match status" value="1"/>
</dbReference>
<evidence type="ECO:0000259" key="8">
    <source>
        <dbReference type="Pfam" id="PF07559"/>
    </source>
</evidence>
<dbReference type="Pfam" id="PF07559">
    <property type="entry name" value="FlgE_D2"/>
    <property type="match status" value="1"/>
</dbReference>
<dbReference type="SUPFAM" id="SSF117143">
    <property type="entry name" value="Flagellar hook protein flgE"/>
    <property type="match status" value="1"/>
</dbReference>
<dbReference type="EMBL" id="FWZX01000002">
    <property type="protein sequence ID" value="SME96897.1"/>
    <property type="molecule type" value="Genomic_DNA"/>
</dbReference>
<evidence type="ECO:0000256" key="4">
    <source>
        <dbReference type="ARBA" id="ARBA00023143"/>
    </source>
</evidence>
<reference evidence="10 11" key="1">
    <citation type="submission" date="2017-04" db="EMBL/GenBank/DDBJ databases">
        <authorList>
            <person name="Afonso C.L."/>
            <person name="Miller P.J."/>
            <person name="Scott M.A."/>
            <person name="Spackman E."/>
            <person name="Goraichik I."/>
            <person name="Dimitrov K.M."/>
            <person name="Suarez D.L."/>
            <person name="Swayne D.E."/>
        </authorList>
    </citation>
    <scope>NUCLEOTIDE SEQUENCE [LARGE SCALE GENOMIC DNA]</scope>
    <source>
        <strain evidence="10 11">USBA 355</strain>
    </source>
</reference>
<comment type="similarity">
    <text evidence="2 5">Belongs to the flagella basal body rod proteins family.</text>
</comment>
<dbReference type="InterPro" id="IPR001444">
    <property type="entry name" value="Flag_bb_rod_N"/>
</dbReference>
<keyword evidence="10" id="KW-0966">Cell projection</keyword>
<dbReference type="InterPro" id="IPR011491">
    <property type="entry name" value="FlgE_D2"/>
</dbReference>
<evidence type="ECO:0000259" key="9">
    <source>
        <dbReference type="Pfam" id="PF22692"/>
    </source>
</evidence>
<dbReference type="RefSeq" id="WP_085121116.1">
    <property type="nucleotide sequence ID" value="NZ_FWZX01000002.1"/>
</dbReference>
<dbReference type="InterPro" id="IPR020013">
    <property type="entry name" value="Flagellar_FlgE/F/G"/>
</dbReference>
<dbReference type="Pfam" id="PF22692">
    <property type="entry name" value="LlgE_F_G_D1"/>
    <property type="match status" value="1"/>
</dbReference>
<dbReference type="Pfam" id="PF00460">
    <property type="entry name" value="Flg_bb_rod"/>
    <property type="match status" value="1"/>
</dbReference>
<evidence type="ECO:0000259" key="7">
    <source>
        <dbReference type="Pfam" id="PF06429"/>
    </source>
</evidence>
<proteinExistence type="inferred from homology"/>
<dbReference type="GO" id="GO:0009425">
    <property type="term" value="C:bacterial-type flagellum basal body"/>
    <property type="evidence" value="ECO:0007669"/>
    <property type="project" value="UniProtKB-SubCell"/>
</dbReference>
<gene>
    <name evidence="10" type="ORF">SAMN05428998_10231</name>
</gene>
<dbReference type="NCBIfam" id="TIGR03506">
    <property type="entry name" value="FlgEFG_subfam"/>
    <property type="match status" value="1"/>
</dbReference>
<dbReference type="GO" id="GO:0071978">
    <property type="term" value="P:bacterial-type flagellum-dependent swarming motility"/>
    <property type="evidence" value="ECO:0007669"/>
    <property type="project" value="TreeGrafter"/>
</dbReference>
<keyword evidence="10" id="KW-0969">Cilium</keyword>
<dbReference type="InterPro" id="IPR010930">
    <property type="entry name" value="Flg_bb/hook_C_dom"/>
</dbReference>
<dbReference type="Gene3D" id="2.60.98.20">
    <property type="entry name" value="Flagellar hook protein FlgE"/>
    <property type="match status" value="1"/>
</dbReference>
<evidence type="ECO:0000256" key="1">
    <source>
        <dbReference type="ARBA" id="ARBA00004117"/>
    </source>
</evidence>